<sequence>MRQLEVIKVNTKPGVSAAMVGISVSLSKNPEKSAGKSGKIPKRHKSGNATIPAEGGGLCVVYTCRWHQLHSCGLPLPSLSPGNPRAKELLAMGLGPLQCTVL</sequence>
<name>A0A7S1N882_9EUGL</name>
<accession>A0A7S1N882</accession>
<feature type="region of interest" description="Disordered" evidence="1">
    <location>
        <begin position="28"/>
        <end position="47"/>
    </location>
</feature>
<evidence type="ECO:0000256" key="1">
    <source>
        <dbReference type="SAM" id="MobiDB-lite"/>
    </source>
</evidence>
<protein>
    <submittedName>
        <fullName evidence="2">Uncharacterized protein</fullName>
    </submittedName>
</protein>
<dbReference type="EMBL" id="HBGA01041626">
    <property type="protein sequence ID" value="CAD9004079.1"/>
    <property type="molecule type" value="Transcribed_RNA"/>
</dbReference>
<reference evidence="2" key="1">
    <citation type="submission" date="2021-01" db="EMBL/GenBank/DDBJ databases">
        <authorList>
            <person name="Corre E."/>
            <person name="Pelletier E."/>
            <person name="Niang G."/>
            <person name="Scheremetjew M."/>
            <person name="Finn R."/>
            <person name="Kale V."/>
            <person name="Holt S."/>
            <person name="Cochrane G."/>
            <person name="Meng A."/>
            <person name="Brown T."/>
            <person name="Cohen L."/>
        </authorList>
    </citation>
    <scope>NUCLEOTIDE SEQUENCE</scope>
    <source>
        <strain evidence="2">NIES-381</strain>
    </source>
</reference>
<organism evidence="2">
    <name type="scientific">Eutreptiella gymnastica</name>
    <dbReference type="NCBI Taxonomy" id="73025"/>
    <lineage>
        <taxon>Eukaryota</taxon>
        <taxon>Discoba</taxon>
        <taxon>Euglenozoa</taxon>
        <taxon>Euglenida</taxon>
        <taxon>Spirocuta</taxon>
        <taxon>Euglenophyceae</taxon>
        <taxon>Eutreptiales</taxon>
        <taxon>Eutreptiaceae</taxon>
        <taxon>Eutreptiella</taxon>
    </lineage>
</organism>
<evidence type="ECO:0000313" key="2">
    <source>
        <dbReference type="EMBL" id="CAD9004079.1"/>
    </source>
</evidence>
<gene>
    <name evidence="2" type="ORF">EGYM00392_LOCUS15164</name>
</gene>
<proteinExistence type="predicted"/>
<dbReference type="AlphaFoldDB" id="A0A7S1N882"/>